<evidence type="ECO:0000313" key="3">
    <source>
        <dbReference type="Proteomes" id="UP000321393"/>
    </source>
</evidence>
<sequence length="130" mass="15253">MYCQGCHMLPEELMGIRTTRVSKGRYVSSESKRKRGGQAADSGEVIRTVIKYINEQLNCIVEWPVLQRQDVSQTHQEVVRQLETIPELTLMDMCRLIRIPMRDVDDMKAFLDILDNMKYLYCNIILEKNR</sequence>
<dbReference type="Proteomes" id="UP000321947">
    <property type="component" value="Unassembled WGS sequence"/>
</dbReference>
<dbReference type="EMBL" id="SSTD01015334">
    <property type="protein sequence ID" value="TYK02816.1"/>
    <property type="molecule type" value="Genomic_DNA"/>
</dbReference>
<evidence type="ECO:0000313" key="2">
    <source>
        <dbReference type="EMBL" id="TYK02816.1"/>
    </source>
</evidence>
<protein>
    <submittedName>
        <fullName evidence="2">Retrotransposon protein</fullName>
    </submittedName>
</protein>
<name>A0A5D3BX58_CUCMM</name>
<comment type="caution">
    <text evidence="2">The sequence shown here is derived from an EMBL/GenBank/DDBJ whole genome shotgun (WGS) entry which is preliminary data.</text>
</comment>
<dbReference type="OrthoDB" id="1748457at2759"/>
<proteinExistence type="predicted"/>
<organism evidence="2 4">
    <name type="scientific">Cucumis melo var. makuwa</name>
    <name type="common">Oriental melon</name>
    <dbReference type="NCBI Taxonomy" id="1194695"/>
    <lineage>
        <taxon>Eukaryota</taxon>
        <taxon>Viridiplantae</taxon>
        <taxon>Streptophyta</taxon>
        <taxon>Embryophyta</taxon>
        <taxon>Tracheophyta</taxon>
        <taxon>Spermatophyta</taxon>
        <taxon>Magnoliopsida</taxon>
        <taxon>eudicotyledons</taxon>
        <taxon>Gunneridae</taxon>
        <taxon>Pentapetalae</taxon>
        <taxon>rosids</taxon>
        <taxon>fabids</taxon>
        <taxon>Cucurbitales</taxon>
        <taxon>Cucurbitaceae</taxon>
        <taxon>Benincaseae</taxon>
        <taxon>Cucumis</taxon>
    </lineage>
</organism>
<reference evidence="3 4" key="1">
    <citation type="submission" date="2019-08" db="EMBL/GenBank/DDBJ databases">
        <title>Draft genome sequences of two oriental melons (Cucumis melo L. var makuwa).</title>
        <authorList>
            <person name="Kwon S.-Y."/>
        </authorList>
    </citation>
    <scope>NUCLEOTIDE SEQUENCE [LARGE SCALE GENOMIC DNA]</scope>
    <source>
        <strain evidence="4">cv. Chang Bougi</strain>
        <strain evidence="3">cv. SW 3</strain>
        <tissue evidence="2">Leaf</tissue>
    </source>
</reference>
<evidence type="ECO:0000313" key="1">
    <source>
        <dbReference type="EMBL" id="KAA0064212.1"/>
    </source>
</evidence>
<dbReference type="EMBL" id="SSTE01001908">
    <property type="protein sequence ID" value="KAA0064212.1"/>
    <property type="molecule type" value="Genomic_DNA"/>
</dbReference>
<dbReference type="AlphaFoldDB" id="A0A5D3BX58"/>
<accession>A0A5D3BX58</accession>
<evidence type="ECO:0000313" key="4">
    <source>
        <dbReference type="Proteomes" id="UP000321947"/>
    </source>
</evidence>
<gene>
    <name evidence="2" type="ORF">E5676_scaffold218G00040</name>
    <name evidence="1" type="ORF">E6C27_scaffold548G001580</name>
</gene>
<dbReference type="Proteomes" id="UP000321393">
    <property type="component" value="Unassembled WGS sequence"/>
</dbReference>